<dbReference type="EMBL" id="UHJA01000001">
    <property type="protein sequence ID" value="SUP75029.1"/>
    <property type="molecule type" value="Genomic_DNA"/>
</dbReference>
<organism evidence="1 2">
    <name type="scientific">Yersinia frederiksenii</name>
    <dbReference type="NCBI Taxonomy" id="29484"/>
    <lineage>
        <taxon>Bacteria</taxon>
        <taxon>Pseudomonadati</taxon>
        <taxon>Pseudomonadota</taxon>
        <taxon>Gammaproteobacteria</taxon>
        <taxon>Enterobacterales</taxon>
        <taxon>Yersiniaceae</taxon>
        <taxon>Yersinia</taxon>
    </lineage>
</organism>
<evidence type="ECO:0000313" key="1">
    <source>
        <dbReference type="EMBL" id="SUP75029.1"/>
    </source>
</evidence>
<dbReference type="PANTHER" id="PTHR34413:SF2">
    <property type="entry name" value="PROPHAGE TAIL FIBER ASSEMBLY PROTEIN HOMOLOG TFAE-RELATED"/>
    <property type="match status" value="1"/>
</dbReference>
<proteinExistence type="predicted"/>
<accession>A0A380PNY7</accession>
<protein>
    <submittedName>
        <fullName evidence="1">Tail fiber assembly protein G</fullName>
    </submittedName>
</protein>
<sequence>MAFVMSDKEQIVTVFNYHYETKEYVGESDYYIAPYTGLPASCTEIKPLLAKKGYAVIFNEETQQWEYVEDHRQTEIYSTQTGEPQTINQLGSLPENTTLLAPSSSFDRWNGTKWVKDSEAEKQYYLAEARQKKSILLEEANTQIEILKDSIEFDMSTSTAETELVAWRKYRVQLNQLDISAAPDINWPKQPA</sequence>
<dbReference type="Pfam" id="PF02413">
    <property type="entry name" value="Caudo_TAP"/>
    <property type="match status" value="1"/>
</dbReference>
<reference evidence="1 2" key="1">
    <citation type="submission" date="2018-06" db="EMBL/GenBank/DDBJ databases">
        <authorList>
            <consortium name="Pathogen Informatics"/>
            <person name="Doyle S."/>
        </authorList>
    </citation>
    <scope>NUCLEOTIDE SEQUENCE [LARGE SCALE GENOMIC DNA]</scope>
    <source>
        <strain evidence="1 2">NCTC11470</strain>
    </source>
</reference>
<dbReference type="Proteomes" id="UP000254835">
    <property type="component" value="Unassembled WGS sequence"/>
</dbReference>
<dbReference type="AlphaFoldDB" id="A0A380PNY7"/>
<dbReference type="InterPro" id="IPR003458">
    <property type="entry name" value="Phage_T4_Gp38_tail_assem"/>
</dbReference>
<name>A0A380PNY7_YERFR</name>
<dbReference type="InterPro" id="IPR051220">
    <property type="entry name" value="TFA_Chaperone"/>
</dbReference>
<dbReference type="PANTHER" id="PTHR34413">
    <property type="entry name" value="PROPHAGE TAIL FIBER ASSEMBLY PROTEIN HOMOLOG TFAE-RELATED-RELATED"/>
    <property type="match status" value="1"/>
</dbReference>
<gene>
    <name evidence="1" type="ORF">NCTC11470_00031</name>
</gene>
<evidence type="ECO:0000313" key="2">
    <source>
        <dbReference type="Proteomes" id="UP000254835"/>
    </source>
</evidence>
<dbReference type="OrthoDB" id="8596093at2"/>